<reference evidence="1 2" key="1">
    <citation type="submission" date="2018-03" db="EMBL/GenBank/DDBJ databases">
        <authorList>
            <person name="Keele B.F."/>
        </authorList>
    </citation>
    <scope>NUCLEOTIDE SEQUENCE [LARGE SCALE GENOMIC DNA]</scope>
    <source>
        <strain evidence="1">ZCTH4_d</strain>
    </source>
</reference>
<comment type="caution">
    <text evidence="1">The sequence shown here is derived from an EMBL/GenBank/DDBJ whole genome shotgun (WGS) entry which is preliminary data.</text>
</comment>
<dbReference type="EMBL" id="QEWE01000023">
    <property type="protein sequence ID" value="REJ26971.1"/>
    <property type="molecule type" value="Genomic_DNA"/>
</dbReference>
<evidence type="ECO:0000313" key="2">
    <source>
        <dbReference type="Proteomes" id="UP000257014"/>
    </source>
</evidence>
<organism evidence="1 2">
    <name type="scientific">Caldibacillus debilis</name>
    <dbReference type="NCBI Taxonomy" id="301148"/>
    <lineage>
        <taxon>Bacteria</taxon>
        <taxon>Bacillati</taxon>
        <taxon>Bacillota</taxon>
        <taxon>Bacilli</taxon>
        <taxon>Bacillales</taxon>
        <taxon>Bacillaceae</taxon>
        <taxon>Caldibacillus</taxon>
    </lineage>
</organism>
<proteinExistence type="predicted"/>
<name>A0A3E0K290_9BACI</name>
<protein>
    <submittedName>
        <fullName evidence="1">Uncharacterized protein</fullName>
    </submittedName>
</protein>
<evidence type="ECO:0000313" key="1">
    <source>
        <dbReference type="EMBL" id="REJ26971.1"/>
    </source>
</evidence>
<dbReference type="Proteomes" id="UP000257014">
    <property type="component" value="Unassembled WGS sequence"/>
</dbReference>
<gene>
    <name evidence="1" type="ORF">C6P37_12980</name>
</gene>
<accession>A0A3E0K290</accession>
<dbReference type="AlphaFoldDB" id="A0A3E0K290"/>
<sequence length="72" mass="8615">MAEFYPAYSGSFYADGKAVRAVEDFRKDFVRNRSTVFSCFRFCEPAIIKEEWFFHPLFRRKILWKGGFSDEI</sequence>